<dbReference type="Proteomes" id="UP001177260">
    <property type="component" value="Unassembled WGS sequence"/>
</dbReference>
<proteinExistence type="predicted"/>
<gene>
    <name evidence="1" type="ORF">N8T08_002687</name>
</gene>
<comment type="caution">
    <text evidence="1">The sequence shown here is derived from an EMBL/GenBank/DDBJ whole genome shotgun (WGS) entry which is preliminary data.</text>
</comment>
<keyword evidence="2" id="KW-1185">Reference proteome</keyword>
<organism evidence="1 2">
    <name type="scientific">Aspergillus melleus</name>
    <dbReference type="NCBI Taxonomy" id="138277"/>
    <lineage>
        <taxon>Eukaryota</taxon>
        <taxon>Fungi</taxon>
        <taxon>Dikarya</taxon>
        <taxon>Ascomycota</taxon>
        <taxon>Pezizomycotina</taxon>
        <taxon>Eurotiomycetes</taxon>
        <taxon>Eurotiomycetidae</taxon>
        <taxon>Eurotiales</taxon>
        <taxon>Aspergillaceae</taxon>
        <taxon>Aspergillus</taxon>
        <taxon>Aspergillus subgen. Circumdati</taxon>
    </lineage>
</organism>
<reference evidence="1 2" key="1">
    <citation type="journal article" date="2023" name="ACS Omega">
        <title>Identification of the Neoaspergillic Acid Biosynthesis Gene Cluster by Establishing an In Vitro CRISPR-Ribonucleoprotein Genetic System in Aspergillus melleus.</title>
        <authorList>
            <person name="Yuan B."/>
            <person name="Grau M.F."/>
            <person name="Murata R.M."/>
            <person name="Torok T."/>
            <person name="Venkateswaran K."/>
            <person name="Stajich J.E."/>
            <person name="Wang C.C.C."/>
        </authorList>
    </citation>
    <scope>NUCLEOTIDE SEQUENCE [LARGE SCALE GENOMIC DNA]</scope>
    <source>
        <strain evidence="1 2">IMV 1140</strain>
    </source>
</reference>
<sequence length="505" mass="57180">MGRFLYLDQKWTERSIYQVMTDRFARSNSSDDSSCDPYKYCGGSWAGIVDKLDYIQDLGFTAVQISPVVENIPNNTKYGEAYHGYWPQNLYALNEHFGTAEDLKNLADELHKRDMYLMVDVVINDMAQAVKGSMDDDHPPEMDWSQLIPFNHEKYYHPACRIRDWNDPEDYQNCWFAVQTVALPDLNTEDDRVVRMIQEWVKGLVGNYSIDGLRIDATKHVDDAYLTNFQRAAGVFTLGEVYSGDTDLVCRYEKFVSGLLNFPIHTPMIKAFTAGEMEGLAEKVRAVHEDCKDFTRLATFLENHDIPRFASLVNDTTLAKNAMAFNILSDGIPVVYQGQEQHMAGNFAPYNRAPLWTTGYNTSGPLYNLTATLNKIRNHAIRMDGRYVSNHSRELYLDGSTYVTRKGSDGFQVVSVFSNQGSAGGPYKLTLNNTFPPNMEVMEVLNCSKHKIDHHGRLTIDMDAGEPRVFYPLKKLRNSGLCGYHKRNASLSRNSSGNSTVNGTS</sequence>
<dbReference type="EMBL" id="JAOPJF010000159">
    <property type="protein sequence ID" value="KAK1138352.1"/>
    <property type="molecule type" value="Genomic_DNA"/>
</dbReference>
<evidence type="ECO:0000313" key="1">
    <source>
        <dbReference type="EMBL" id="KAK1138352.1"/>
    </source>
</evidence>
<evidence type="ECO:0000313" key="2">
    <source>
        <dbReference type="Proteomes" id="UP001177260"/>
    </source>
</evidence>
<accession>A0ACC3ALI5</accession>
<name>A0ACC3ALI5_9EURO</name>
<protein>
    <submittedName>
        <fullName evidence="1">Uncharacterized protein</fullName>
    </submittedName>
</protein>